<organism evidence="8 9">
    <name type="scientific">Rhodohalobacter sulfatireducens</name>
    <dbReference type="NCBI Taxonomy" id="2911366"/>
    <lineage>
        <taxon>Bacteria</taxon>
        <taxon>Pseudomonadati</taxon>
        <taxon>Balneolota</taxon>
        <taxon>Balneolia</taxon>
        <taxon>Balneolales</taxon>
        <taxon>Balneolaceae</taxon>
        <taxon>Rhodohalobacter</taxon>
    </lineage>
</organism>
<dbReference type="InterPro" id="IPR000878">
    <property type="entry name" value="4pyrrol_Mease"/>
</dbReference>
<dbReference type="RefSeq" id="WP_237853017.1">
    <property type="nucleotide sequence ID" value="NZ_JAKLWS010000005.1"/>
</dbReference>
<evidence type="ECO:0000256" key="1">
    <source>
        <dbReference type="ARBA" id="ARBA00022490"/>
    </source>
</evidence>
<comment type="function">
    <text evidence="6">Catalyzes the 2'-O-methylation of the ribose of cytidine 1402 (C1402) in 16S rRNA.</text>
</comment>
<dbReference type="EMBL" id="JAKLWS010000005">
    <property type="protein sequence ID" value="MCG2588173.1"/>
    <property type="molecule type" value="Genomic_DNA"/>
</dbReference>
<keyword evidence="1 6" id="KW-0963">Cytoplasm</keyword>
<reference evidence="8" key="1">
    <citation type="submission" date="2022-01" db="EMBL/GenBank/DDBJ databases">
        <authorList>
            <person name="Wang Y."/>
        </authorList>
    </citation>
    <scope>NUCLEOTIDE SEQUENCE</scope>
    <source>
        <strain evidence="8">WB101</strain>
    </source>
</reference>
<evidence type="ECO:0000313" key="9">
    <source>
        <dbReference type="Proteomes" id="UP001165366"/>
    </source>
</evidence>
<sequence>MSTLFIVATPIGNLGDFSSRAVEILQQVDHIGCEDTRTSGVLLQHYEIDKPTFSFHQHNEHQKVEFLVDLLNQEKDVALISDAGMPGISDPGFLAVRAAHQNGHTVSPIPGPSALTAAIAASGLPSDRFLFEGFLPQKKGRQTKIKEIADAEITTVLYESPYRVVKLINGLAEFCKGSRWVCVAREITKKFEEIDRGQLSEIVERWNAKSSIKGEFVIIIAGKDYEE</sequence>
<dbReference type="EC" id="2.1.1.198" evidence="6"/>
<dbReference type="GO" id="GO:0032259">
    <property type="term" value="P:methylation"/>
    <property type="evidence" value="ECO:0007669"/>
    <property type="project" value="UniProtKB-KW"/>
</dbReference>
<dbReference type="Gene3D" id="3.40.1010.10">
    <property type="entry name" value="Cobalt-precorrin-4 Transmethylase, Domain 1"/>
    <property type="match status" value="1"/>
</dbReference>
<dbReference type="CDD" id="cd11648">
    <property type="entry name" value="RsmI"/>
    <property type="match status" value="1"/>
</dbReference>
<keyword evidence="3 6" id="KW-0489">Methyltransferase</keyword>
<dbReference type="Pfam" id="PF00590">
    <property type="entry name" value="TP_methylase"/>
    <property type="match status" value="1"/>
</dbReference>
<comment type="caution">
    <text evidence="8">The sequence shown here is derived from an EMBL/GenBank/DDBJ whole genome shotgun (WGS) entry which is preliminary data.</text>
</comment>
<reference evidence="8" key="2">
    <citation type="submission" date="2024-05" db="EMBL/GenBank/DDBJ databases">
        <title>Rhodohalobacter halophilus gen. nov., sp. nov., a moderately halophilic member of the family Balneolaceae.</title>
        <authorList>
            <person name="Xia J."/>
        </authorList>
    </citation>
    <scope>NUCLEOTIDE SEQUENCE</scope>
    <source>
        <strain evidence="8">WB101</strain>
    </source>
</reference>
<dbReference type="GO" id="GO:0008168">
    <property type="term" value="F:methyltransferase activity"/>
    <property type="evidence" value="ECO:0007669"/>
    <property type="project" value="UniProtKB-KW"/>
</dbReference>
<name>A0ABS9KBH0_9BACT</name>
<protein>
    <recommendedName>
        <fullName evidence="6">Ribosomal RNA small subunit methyltransferase I</fullName>
        <ecNumber evidence="6">2.1.1.198</ecNumber>
    </recommendedName>
    <alternativeName>
        <fullName evidence="6">16S rRNA 2'-O-ribose C1402 methyltransferase</fullName>
    </alternativeName>
    <alternativeName>
        <fullName evidence="6">rRNA (cytidine-2'-O-)-methyltransferase RsmI</fullName>
    </alternativeName>
</protein>
<evidence type="ECO:0000256" key="6">
    <source>
        <dbReference type="HAMAP-Rule" id="MF_01877"/>
    </source>
</evidence>
<dbReference type="PIRSF" id="PIRSF005917">
    <property type="entry name" value="MTase_YraL"/>
    <property type="match status" value="1"/>
</dbReference>
<dbReference type="HAMAP" id="MF_01877">
    <property type="entry name" value="16SrRNA_methyltr_I"/>
    <property type="match status" value="1"/>
</dbReference>
<feature type="domain" description="Tetrapyrrole methylase" evidence="7">
    <location>
        <begin position="3"/>
        <end position="202"/>
    </location>
</feature>
<dbReference type="InterPro" id="IPR008189">
    <property type="entry name" value="rRNA_ssu_MeTfrase_I"/>
</dbReference>
<dbReference type="InterPro" id="IPR014777">
    <property type="entry name" value="4pyrrole_Mease_sub1"/>
</dbReference>
<proteinExistence type="inferred from homology"/>
<keyword evidence="9" id="KW-1185">Reference proteome</keyword>
<comment type="similarity">
    <text evidence="6">Belongs to the methyltransferase superfamily. RsmI family.</text>
</comment>
<accession>A0ABS9KBH0</accession>
<evidence type="ECO:0000256" key="2">
    <source>
        <dbReference type="ARBA" id="ARBA00022552"/>
    </source>
</evidence>
<dbReference type="Gene3D" id="3.30.950.10">
    <property type="entry name" value="Methyltransferase, Cobalt-precorrin-4 Transmethylase, Domain 2"/>
    <property type="match status" value="1"/>
</dbReference>
<dbReference type="NCBIfam" id="TIGR00096">
    <property type="entry name" value="16S rRNA (cytidine(1402)-2'-O)-methyltransferase"/>
    <property type="match status" value="1"/>
</dbReference>
<evidence type="ECO:0000313" key="8">
    <source>
        <dbReference type="EMBL" id="MCG2588173.1"/>
    </source>
</evidence>
<dbReference type="InterPro" id="IPR018063">
    <property type="entry name" value="SAM_MeTrfase_RsmI_CS"/>
</dbReference>
<dbReference type="Proteomes" id="UP001165366">
    <property type="component" value="Unassembled WGS sequence"/>
</dbReference>
<keyword evidence="5 6" id="KW-0949">S-adenosyl-L-methionine</keyword>
<evidence type="ECO:0000259" key="7">
    <source>
        <dbReference type="Pfam" id="PF00590"/>
    </source>
</evidence>
<comment type="subcellular location">
    <subcellularLocation>
        <location evidence="6">Cytoplasm</location>
    </subcellularLocation>
</comment>
<dbReference type="SUPFAM" id="SSF53790">
    <property type="entry name" value="Tetrapyrrole methylase"/>
    <property type="match status" value="1"/>
</dbReference>
<evidence type="ECO:0000256" key="4">
    <source>
        <dbReference type="ARBA" id="ARBA00022679"/>
    </source>
</evidence>
<evidence type="ECO:0000256" key="5">
    <source>
        <dbReference type="ARBA" id="ARBA00022691"/>
    </source>
</evidence>
<dbReference type="PROSITE" id="PS01296">
    <property type="entry name" value="RSMI"/>
    <property type="match status" value="1"/>
</dbReference>
<dbReference type="PANTHER" id="PTHR46111">
    <property type="entry name" value="RIBOSOMAL RNA SMALL SUBUNIT METHYLTRANSFERASE I"/>
    <property type="match status" value="1"/>
</dbReference>
<keyword evidence="2 6" id="KW-0698">rRNA processing</keyword>
<keyword evidence="4 6" id="KW-0808">Transferase</keyword>
<dbReference type="PANTHER" id="PTHR46111:SF1">
    <property type="entry name" value="RIBOSOMAL RNA SMALL SUBUNIT METHYLTRANSFERASE I"/>
    <property type="match status" value="1"/>
</dbReference>
<evidence type="ECO:0000256" key="3">
    <source>
        <dbReference type="ARBA" id="ARBA00022603"/>
    </source>
</evidence>
<dbReference type="InterPro" id="IPR014776">
    <property type="entry name" value="4pyrrole_Mease_sub2"/>
</dbReference>
<dbReference type="InterPro" id="IPR035996">
    <property type="entry name" value="4pyrrol_Methylase_sf"/>
</dbReference>
<comment type="catalytic activity">
    <reaction evidence="6">
        <text>cytidine(1402) in 16S rRNA + S-adenosyl-L-methionine = 2'-O-methylcytidine(1402) in 16S rRNA + S-adenosyl-L-homocysteine + H(+)</text>
        <dbReference type="Rhea" id="RHEA:42924"/>
        <dbReference type="Rhea" id="RHEA-COMP:10285"/>
        <dbReference type="Rhea" id="RHEA-COMP:10286"/>
        <dbReference type="ChEBI" id="CHEBI:15378"/>
        <dbReference type="ChEBI" id="CHEBI:57856"/>
        <dbReference type="ChEBI" id="CHEBI:59789"/>
        <dbReference type="ChEBI" id="CHEBI:74495"/>
        <dbReference type="ChEBI" id="CHEBI:82748"/>
        <dbReference type="EC" id="2.1.1.198"/>
    </reaction>
</comment>
<gene>
    <name evidence="6 8" type="primary">rsmI</name>
    <name evidence="8" type="ORF">L6773_06320</name>
</gene>